<dbReference type="SUPFAM" id="SSF88713">
    <property type="entry name" value="Glycoside hydrolase/deacetylase"/>
    <property type="match status" value="1"/>
</dbReference>
<protein>
    <recommendedName>
        <fullName evidence="2">DUF2334 domain-containing protein</fullName>
    </recommendedName>
</protein>
<dbReference type="Pfam" id="PF10096">
    <property type="entry name" value="DUF2334"/>
    <property type="match status" value="1"/>
</dbReference>
<dbReference type="InterPro" id="IPR011330">
    <property type="entry name" value="Glyco_hydro/deAcase_b/a-brl"/>
</dbReference>
<name>A0A3G4ZX26_9VIRU</name>
<sequence length="179" mass="20788">MLLVTICIILLIISLVILIVRNINYTEVDDVHPLIPCKNHLLKNSKYLWVIPIYKNIPITNYPAWCQEIKKLESNGTILGMHGVVHNETHDFLYRDGEFNKDLSYEYIKSGMEVFKNAFGHYPKVFKAPHTLATSNNIHKINQLGMKYFGVMNQITHKVYHCNDDNLPWYLGEKIVDSI</sequence>
<dbReference type="GO" id="GO:0005975">
    <property type="term" value="P:carbohydrate metabolic process"/>
    <property type="evidence" value="ECO:0007669"/>
    <property type="project" value="InterPro"/>
</dbReference>
<accession>A0A3G4ZX26</accession>
<evidence type="ECO:0000313" key="1">
    <source>
        <dbReference type="EMBL" id="AYV77979.1"/>
    </source>
</evidence>
<proteinExistence type="predicted"/>
<evidence type="ECO:0008006" key="2">
    <source>
        <dbReference type="Google" id="ProtNLM"/>
    </source>
</evidence>
<dbReference type="InterPro" id="IPR018763">
    <property type="entry name" value="DUF2334"/>
</dbReference>
<reference evidence="1" key="1">
    <citation type="submission" date="2018-10" db="EMBL/GenBank/DDBJ databases">
        <title>Hidden diversity of soil giant viruses.</title>
        <authorList>
            <person name="Schulz F."/>
            <person name="Alteio L."/>
            <person name="Goudeau D."/>
            <person name="Ryan E.M."/>
            <person name="Malmstrom R.R."/>
            <person name="Blanchard J."/>
            <person name="Woyke T."/>
        </authorList>
    </citation>
    <scope>NUCLEOTIDE SEQUENCE</scope>
    <source>
        <strain evidence="1">EDV1</strain>
    </source>
</reference>
<dbReference type="EMBL" id="MK072068">
    <property type="protein sequence ID" value="AYV77979.1"/>
    <property type="molecule type" value="Genomic_DNA"/>
</dbReference>
<gene>
    <name evidence="1" type="ORF">Edafosvirus3_57</name>
</gene>
<organism evidence="1">
    <name type="scientific">Edafosvirus sp</name>
    <dbReference type="NCBI Taxonomy" id="2487765"/>
    <lineage>
        <taxon>Viruses</taxon>
        <taxon>Varidnaviria</taxon>
        <taxon>Bamfordvirae</taxon>
        <taxon>Nucleocytoviricota</taxon>
        <taxon>Megaviricetes</taxon>
        <taxon>Imitervirales</taxon>
        <taxon>Mimiviridae</taxon>
        <taxon>Klosneuvirinae</taxon>
    </lineage>
</organism>